<dbReference type="InterPro" id="IPR001117">
    <property type="entry name" value="Cu-oxidase_2nd"/>
</dbReference>
<evidence type="ECO:0000313" key="10">
    <source>
        <dbReference type="EMBL" id="GJN91276.1"/>
    </source>
</evidence>
<dbReference type="AlphaFoldDB" id="A0AAV5GFF9"/>
<feature type="compositionally biased region" description="Low complexity" evidence="6">
    <location>
        <begin position="121"/>
        <end position="148"/>
    </location>
</feature>
<evidence type="ECO:0000259" key="8">
    <source>
        <dbReference type="Pfam" id="PF07731"/>
    </source>
</evidence>
<evidence type="ECO:0000256" key="1">
    <source>
        <dbReference type="ARBA" id="ARBA00010609"/>
    </source>
</evidence>
<dbReference type="PROSITE" id="PS00079">
    <property type="entry name" value="MULTICOPPER_OXIDASE1"/>
    <property type="match status" value="1"/>
</dbReference>
<dbReference type="PANTHER" id="PTHR11709:SF414">
    <property type="entry name" value="ADR239WP"/>
    <property type="match status" value="1"/>
</dbReference>
<dbReference type="Proteomes" id="UP001342314">
    <property type="component" value="Unassembled WGS sequence"/>
</dbReference>
<reference evidence="10 11" key="1">
    <citation type="submission" date="2021-12" db="EMBL/GenBank/DDBJ databases">
        <title>High titer production of polyol ester of fatty acids by Rhodotorula paludigena BS15 towards product separation-free biomass refinery.</title>
        <authorList>
            <person name="Mano J."/>
            <person name="Ono H."/>
            <person name="Tanaka T."/>
            <person name="Naito K."/>
            <person name="Sushida H."/>
            <person name="Ike M."/>
            <person name="Tokuyasu K."/>
            <person name="Kitaoka M."/>
        </authorList>
    </citation>
    <scope>NUCLEOTIDE SEQUENCE [LARGE SCALE GENOMIC DNA]</scope>
    <source>
        <strain evidence="10 11">BS15</strain>
    </source>
</reference>
<feature type="region of interest" description="Disordered" evidence="6">
    <location>
        <begin position="735"/>
        <end position="757"/>
    </location>
</feature>
<dbReference type="InterPro" id="IPR008972">
    <property type="entry name" value="Cupredoxin"/>
</dbReference>
<evidence type="ECO:0008006" key="12">
    <source>
        <dbReference type="Google" id="ProtNLM"/>
    </source>
</evidence>
<evidence type="ECO:0000256" key="2">
    <source>
        <dbReference type="ARBA" id="ARBA00022723"/>
    </source>
</evidence>
<dbReference type="CDD" id="cd13857">
    <property type="entry name" value="CuRO_1_Diphenol_Ox"/>
    <property type="match status" value="1"/>
</dbReference>
<comment type="caution">
    <text evidence="10">The sequence shown here is derived from an EMBL/GenBank/DDBJ whole genome shotgun (WGS) entry which is preliminary data.</text>
</comment>
<dbReference type="Pfam" id="PF00394">
    <property type="entry name" value="Cu-oxidase"/>
    <property type="match status" value="1"/>
</dbReference>
<feature type="compositionally biased region" description="Basic and acidic residues" evidence="6">
    <location>
        <begin position="484"/>
        <end position="512"/>
    </location>
</feature>
<dbReference type="PANTHER" id="PTHR11709">
    <property type="entry name" value="MULTI-COPPER OXIDASE"/>
    <property type="match status" value="1"/>
</dbReference>
<feature type="region of interest" description="Disordered" evidence="6">
    <location>
        <begin position="121"/>
        <end position="155"/>
    </location>
</feature>
<keyword evidence="2" id="KW-0479">Metal-binding</keyword>
<dbReference type="Pfam" id="PF07731">
    <property type="entry name" value="Cu-oxidase_2"/>
    <property type="match status" value="1"/>
</dbReference>
<dbReference type="Gene3D" id="2.60.40.420">
    <property type="entry name" value="Cupredoxins - blue copper proteins"/>
    <property type="match status" value="3"/>
</dbReference>
<keyword evidence="5" id="KW-0325">Glycoprotein</keyword>
<gene>
    <name evidence="10" type="ORF">Rhopal_004295-T1</name>
</gene>
<organism evidence="10 11">
    <name type="scientific">Rhodotorula paludigena</name>
    <dbReference type="NCBI Taxonomy" id="86838"/>
    <lineage>
        <taxon>Eukaryota</taxon>
        <taxon>Fungi</taxon>
        <taxon>Dikarya</taxon>
        <taxon>Basidiomycota</taxon>
        <taxon>Pucciniomycotina</taxon>
        <taxon>Microbotryomycetes</taxon>
        <taxon>Sporidiobolales</taxon>
        <taxon>Sporidiobolaceae</taxon>
        <taxon>Rhodotorula</taxon>
    </lineage>
</organism>
<feature type="domain" description="Plastocyanin-like" evidence="7">
    <location>
        <begin position="310"/>
        <end position="457"/>
    </location>
</feature>
<dbReference type="Pfam" id="PF07732">
    <property type="entry name" value="Cu-oxidase_3"/>
    <property type="match status" value="1"/>
</dbReference>
<evidence type="ECO:0000256" key="6">
    <source>
        <dbReference type="SAM" id="MobiDB-lite"/>
    </source>
</evidence>
<accession>A0AAV5GFF9</accession>
<evidence type="ECO:0000259" key="9">
    <source>
        <dbReference type="Pfam" id="PF07732"/>
    </source>
</evidence>
<evidence type="ECO:0000313" key="11">
    <source>
        <dbReference type="Proteomes" id="UP001342314"/>
    </source>
</evidence>
<dbReference type="InterPro" id="IPR033138">
    <property type="entry name" value="Cu_oxidase_CS"/>
</dbReference>
<dbReference type="PROSITE" id="PS00080">
    <property type="entry name" value="MULTICOPPER_OXIDASE2"/>
    <property type="match status" value="1"/>
</dbReference>
<dbReference type="EMBL" id="BQKY01000008">
    <property type="protein sequence ID" value="GJN91276.1"/>
    <property type="molecule type" value="Genomic_DNA"/>
</dbReference>
<dbReference type="GO" id="GO:0016491">
    <property type="term" value="F:oxidoreductase activity"/>
    <property type="evidence" value="ECO:0007669"/>
    <property type="project" value="UniProtKB-KW"/>
</dbReference>
<keyword evidence="11" id="KW-1185">Reference proteome</keyword>
<protein>
    <recommendedName>
        <fullName evidence="12">Laccase</fullName>
    </recommendedName>
</protein>
<evidence type="ECO:0000256" key="5">
    <source>
        <dbReference type="ARBA" id="ARBA00023180"/>
    </source>
</evidence>
<name>A0AAV5GFF9_9BASI</name>
<proteinExistence type="inferred from homology"/>
<evidence type="ECO:0000256" key="4">
    <source>
        <dbReference type="ARBA" id="ARBA00023008"/>
    </source>
</evidence>
<feature type="domain" description="Plastocyanin-like" evidence="8">
    <location>
        <begin position="589"/>
        <end position="711"/>
    </location>
</feature>
<evidence type="ECO:0000256" key="3">
    <source>
        <dbReference type="ARBA" id="ARBA00023002"/>
    </source>
</evidence>
<keyword evidence="3" id="KW-0560">Oxidoreductase</keyword>
<evidence type="ECO:0000259" key="7">
    <source>
        <dbReference type="Pfam" id="PF00394"/>
    </source>
</evidence>
<dbReference type="InterPro" id="IPR002355">
    <property type="entry name" value="Cu_oxidase_Cu_BS"/>
</dbReference>
<keyword evidence="4" id="KW-0186">Copper</keyword>
<dbReference type="InterPro" id="IPR045087">
    <property type="entry name" value="Cu-oxidase_fam"/>
</dbReference>
<dbReference type="SUPFAM" id="SSF49503">
    <property type="entry name" value="Cupredoxins"/>
    <property type="match status" value="3"/>
</dbReference>
<comment type="similarity">
    <text evidence="1">Belongs to the multicopper oxidase family.</text>
</comment>
<feature type="domain" description="Plastocyanin-like" evidence="9">
    <location>
        <begin position="181"/>
        <end position="296"/>
    </location>
</feature>
<dbReference type="InterPro" id="IPR011706">
    <property type="entry name" value="Cu-oxidase_C"/>
</dbReference>
<sequence>MVSLGINDWAPVCCPQGSTCLRAEEGYAYCKNTSAVKCTSWSKLEGCLDPVNIDESAANASCCPSNSYCETMHPEWSTCNDAISSNAPTPDASDYNSTDDSIASAMGSAFPYLDYDYSASPSSSSKASHTPSRTSSSHSPSHTSDSPARPSVTSKVKQLRLSSDWNVNAPPQKREFWWEITERPGSPDGFHRPMLVVNGQYPGPLIEVNNGDRLVVHVVNSLDQPIAIHWHGLIQNGTNWEDGPSGVTQCPIPPYGSYTYDFPITGDLQYGTYWWHAHRRALYTDGVIGPLIVHSPLDPLVIGRDYDVDQIVTLVDWYHDTSDVIVNGLLGPDGYQGTFIAPSPNSVLINGHGIYNCSFENVTSACDQKNVANLPELRFAPDQRVRLRFIHMGAHPVFLVSVDKHELEVIEADDTPVFGPSIHRIPINVAQRYSAILDTTFDEVGDSYYLRAQVVESCLGAPFPDLDTQARMVIRIDERGKHDYDKGKHGDYGNKGKYDGKGKHNGAGDHKLAQPLPTSVDWNDPTNVNCTDLNEDDLSPRVVINVPRSVEQISFFNSSLMGAAVPTGEIDDLLEFTLNNITFENFAYNPILHQVVRGQPVDMGRVAIVESDFDAIDLVIHNLIGPDHPFHLHGQPMLLLARGQGVISSSDVPTLDLDITNPLRRDTITVPPGEWILVRVPTTIAGVFAFHCHIVWHQSQGLLGAVIAQPDEIRQFDIPSDNLALCNGGNPNLVDPGRRNRRALSPGEPALPTSPRKSRFRFF</sequence>
<dbReference type="GO" id="GO:0005507">
    <property type="term" value="F:copper ion binding"/>
    <property type="evidence" value="ECO:0007669"/>
    <property type="project" value="InterPro"/>
</dbReference>
<dbReference type="InterPro" id="IPR011707">
    <property type="entry name" value="Cu-oxidase-like_N"/>
</dbReference>
<feature type="region of interest" description="Disordered" evidence="6">
    <location>
        <begin position="484"/>
        <end position="524"/>
    </location>
</feature>